<dbReference type="SUPFAM" id="SSF51735">
    <property type="entry name" value="NAD(P)-binding Rossmann-fold domains"/>
    <property type="match status" value="1"/>
</dbReference>
<dbReference type="Proteomes" id="UP000800036">
    <property type="component" value="Unassembled WGS sequence"/>
</dbReference>
<dbReference type="EMBL" id="ML976726">
    <property type="protein sequence ID" value="KAF1967966.1"/>
    <property type="molecule type" value="Genomic_DNA"/>
</dbReference>
<dbReference type="InterPro" id="IPR036291">
    <property type="entry name" value="NAD(P)-bd_dom_sf"/>
</dbReference>
<proteinExistence type="inferred from homology"/>
<dbReference type="PANTHER" id="PTHR24320">
    <property type="entry name" value="RETINOL DEHYDROGENASE"/>
    <property type="match status" value="1"/>
</dbReference>
<keyword evidence="4" id="KW-1185">Reference proteome</keyword>
<evidence type="ECO:0000256" key="1">
    <source>
        <dbReference type="ARBA" id="ARBA00006484"/>
    </source>
</evidence>
<feature type="non-terminal residue" evidence="3">
    <location>
        <position position="159"/>
    </location>
</feature>
<evidence type="ECO:0000313" key="3">
    <source>
        <dbReference type="EMBL" id="KAF1967966.1"/>
    </source>
</evidence>
<dbReference type="GO" id="GO:0016491">
    <property type="term" value="F:oxidoreductase activity"/>
    <property type="evidence" value="ECO:0007669"/>
    <property type="project" value="UniProtKB-KW"/>
</dbReference>
<organism evidence="3 4">
    <name type="scientific">Bimuria novae-zelandiae CBS 107.79</name>
    <dbReference type="NCBI Taxonomy" id="1447943"/>
    <lineage>
        <taxon>Eukaryota</taxon>
        <taxon>Fungi</taxon>
        <taxon>Dikarya</taxon>
        <taxon>Ascomycota</taxon>
        <taxon>Pezizomycotina</taxon>
        <taxon>Dothideomycetes</taxon>
        <taxon>Pleosporomycetidae</taxon>
        <taxon>Pleosporales</taxon>
        <taxon>Massarineae</taxon>
        <taxon>Didymosphaeriaceae</taxon>
        <taxon>Bimuria</taxon>
    </lineage>
</organism>
<dbReference type="OrthoDB" id="191139at2759"/>
<feature type="non-terminal residue" evidence="3">
    <location>
        <position position="1"/>
    </location>
</feature>
<reference evidence="3" key="1">
    <citation type="journal article" date="2020" name="Stud. Mycol.">
        <title>101 Dothideomycetes genomes: a test case for predicting lifestyles and emergence of pathogens.</title>
        <authorList>
            <person name="Haridas S."/>
            <person name="Albert R."/>
            <person name="Binder M."/>
            <person name="Bloem J."/>
            <person name="Labutti K."/>
            <person name="Salamov A."/>
            <person name="Andreopoulos B."/>
            <person name="Baker S."/>
            <person name="Barry K."/>
            <person name="Bills G."/>
            <person name="Bluhm B."/>
            <person name="Cannon C."/>
            <person name="Castanera R."/>
            <person name="Culley D."/>
            <person name="Daum C."/>
            <person name="Ezra D."/>
            <person name="Gonzalez J."/>
            <person name="Henrissat B."/>
            <person name="Kuo A."/>
            <person name="Liang C."/>
            <person name="Lipzen A."/>
            <person name="Lutzoni F."/>
            <person name="Magnuson J."/>
            <person name="Mondo S."/>
            <person name="Nolan M."/>
            <person name="Ohm R."/>
            <person name="Pangilinan J."/>
            <person name="Park H.-J."/>
            <person name="Ramirez L."/>
            <person name="Alfaro M."/>
            <person name="Sun H."/>
            <person name="Tritt A."/>
            <person name="Yoshinaga Y."/>
            <person name="Zwiers L.-H."/>
            <person name="Turgeon B."/>
            <person name="Goodwin S."/>
            <person name="Spatafora J."/>
            <person name="Crous P."/>
            <person name="Grigoriev I."/>
        </authorList>
    </citation>
    <scope>NUCLEOTIDE SEQUENCE</scope>
    <source>
        <strain evidence="3">CBS 107.79</strain>
    </source>
</reference>
<dbReference type="InterPro" id="IPR002347">
    <property type="entry name" value="SDR_fam"/>
</dbReference>
<dbReference type="Gene3D" id="3.40.50.720">
    <property type="entry name" value="NAD(P)-binding Rossmann-like Domain"/>
    <property type="match status" value="1"/>
</dbReference>
<gene>
    <name evidence="3" type="ORF">BU23DRAFT_370298</name>
</gene>
<name>A0A6A5UYM2_9PLEO</name>
<dbReference type="Pfam" id="PF00106">
    <property type="entry name" value="adh_short"/>
    <property type="match status" value="1"/>
</dbReference>
<evidence type="ECO:0000256" key="2">
    <source>
        <dbReference type="ARBA" id="ARBA00023002"/>
    </source>
</evidence>
<protein>
    <submittedName>
        <fullName evidence="3">NAD(P)-binding protein</fullName>
    </submittedName>
</protein>
<keyword evidence="2" id="KW-0560">Oxidoreductase</keyword>
<sequence>DFDPAKEVPSLEGKLVFITGGTAGIGAETARTLAPHGPEHIYITGRNRTAADKLIAEIRDKYPSIRMTFVEVDFTSLKSVKDVVRNGFKHERLDLLMCTAGVMTQPAVLSKDEIQLAINHLAHAMLIDCLLPTLLPTAQFPNSDVRILSTTSMGYQFAP</sequence>
<dbReference type="PRINTS" id="PR00081">
    <property type="entry name" value="GDHRDH"/>
</dbReference>
<accession>A0A6A5UYM2</accession>
<dbReference type="PANTHER" id="PTHR24320:SF154">
    <property type="entry name" value="OXIDOREDUCTASE, SHORT-CHAIN DEHYDROGENASE_REDUCTASE FAMILY (AFU_ORTHOLOGUE AFUA_2G04560)"/>
    <property type="match status" value="1"/>
</dbReference>
<evidence type="ECO:0000313" key="4">
    <source>
        <dbReference type="Proteomes" id="UP000800036"/>
    </source>
</evidence>
<comment type="similarity">
    <text evidence="1">Belongs to the short-chain dehydrogenases/reductases (SDR) family.</text>
</comment>
<dbReference type="AlphaFoldDB" id="A0A6A5UYM2"/>